<evidence type="ECO:0000313" key="1">
    <source>
        <dbReference type="EMBL" id="OAA54952.1"/>
    </source>
</evidence>
<evidence type="ECO:0008006" key="3">
    <source>
        <dbReference type="Google" id="ProtNLM"/>
    </source>
</evidence>
<dbReference type="OrthoDB" id="3645574at2759"/>
<dbReference type="EMBL" id="AZHD01000021">
    <property type="protein sequence ID" value="OAA54952.1"/>
    <property type="molecule type" value="Genomic_DNA"/>
</dbReference>
<keyword evidence="2" id="KW-1185">Reference proteome</keyword>
<proteinExistence type="predicted"/>
<evidence type="ECO:0000313" key="2">
    <source>
        <dbReference type="Proteomes" id="UP000076874"/>
    </source>
</evidence>
<accession>A0A167MZN1</accession>
<dbReference type="AlphaFoldDB" id="A0A167MZN1"/>
<dbReference type="Proteomes" id="UP000076874">
    <property type="component" value="Unassembled WGS sequence"/>
</dbReference>
<name>A0A167MZN1_9HYPO</name>
<protein>
    <recommendedName>
        <fullName evidence="3">Aminoglycoside phosphotransferase</fullName>
    </recommendedName>
</protein>
<organism evidence="1 2">
    <name type="scientific">Niveomyces insectorum RCEF 264</name>
    <dbReference type="NCBI Taxonomy" id="1081102"/>
    <lineage>
        <taxon>Eukaryota</taxon>
        <taxon>Fungi</taxon>
        <taxon>Dikarya</taxon>
        <taxon>Ascomycota</taxon>
        <taxon>Pezizomycotina</taxon>
        <taxon>Sordariomycetes</taxon>
        <taxon>Hypocreomycetidae</taxon>
        <taxon>Hypocreales</taxon>
        <taxon>Cordycipitaceae</taxon>
        <taxon>Niveomyces</taxon>
    </lineage>
</organism>
<reference evidence="1 2" key="1">
    <citation type="journal article" date="2016" name="Genome Biol. Evol.">
        <title>Divergent and convergent evolution of fungal pathogenicity.</title>
        <authorList>
            <person name="Shang Y."/>
            <person name="Xiao G."/>
            <person name="Zheng P."/>
            <person name="Cen K."/>
            <person name="Zhan S."/>
            <person name="Wang C."/>
        </authorList>
    </citation>
    <scope>NUCLEOTIDE SEQUENCE [LARGE SCALE GENOMIC DNA]</scope>
    <source>
        <strain evidence="1 2">RCEF 264</strain>
    </source>
</reference>
<dbReference type="STRING" id="1081102.A0A167MZN1"/>
<gene>
    <name evidence="1" type="ORF">SPI_08456</name>
</gene>
<sequence>MMVDNDWNVTGVFDLEWMIAAPIDMLRIPGWLTWDSIDHVAGDGYEEYNEIREAFMKILKEEEAWMDTWGAAYGSKLSTVMNESWHTKRYWFYTSLLSVGGMDLLTRHGLPSEALFKMWCPGAIGVVERKLADRAVYLKEIAKLFKVSEKNGLSS</sequence>
<comment type="caution">
    <text evidence="1">The sequence shown here is derived from an EMBL/GenBank/DDBJ whole genome shotgun (WGS) entry which is preliminary data.</text>
</comment>